<organism evidence="1 2">
    <name type="scientific">Lactococcus fujiensis JCM 16395</name>
    <dbReference type="NCBI Taxonomy" id="1291764"/>
    <lineage>
        <taxon>Bacteria</taxon>
        <taxon>Bacillati</taxon>
        <taxon>Bacillota</taxon>
        <taxon>Bacilli</taxon>
        <taxon>Lactobacillales</taxon>
        <taxon>Streptococcaceae</taxon>
        <taxon>Lactococcus</taxon>
    </lineage>
</organism>
<evidence type="ECO:0000313" key="1">
    <source>
        <dbReference type="EMBL" id="PCR98799.1"/>
    </source>
</evidence>
<keyword evidence="2" id="KW-1185">Reference proteome</keyword>
<dbReference type="AlphaFoldDB" id="A0A2A5RI97"/>
<dbReference type="EMBL" id="JXJU01000022">
    <property type="protein sequence ID" value="PCR98799.1"/>
    <property type="molecule type" value="Genomic_DNA"/>
</dbReference>
<dbReference type="RefSeq" id="WP_096819163.1">
    <property type="nucleotide sequence ID" value="NZ_JXJU01000022.1"/>
</dbReference>
<reference evidence="1 2" key="1">
    <citation type="submission" date="2014-12" db="EMBL/GenBank/DDBJ databases">
        <title>Draft genome sequences of 10 type strains of Lactococcus.</title>
        <authorList>
            <person name="Sun Z."/>
            <person name="Zhong Z."/>
            <person name="Liu W."/>
            <person name="Zhang W."/>
            <person name="Zhang H."/>
        </authorList>
    </citation>
    <scope>NUCLEOTIDE SEQUENCE [LARGE SCALE GENOMIC DNA]</scope>
    <source>
        <strain evidence="1 2">JCM 16395</strain>
    </source>
</reference>
<sequence>MANETDVTGTMYFKGNWDKSIIKRFVEVFNRHFFTGYGTYFTEIVDVDYDDNLASFNATGRTSYEVNLRNLNNWALNNDCPVDMNKEQFNDEWKPLLSEMYQNNLKIEIEYTDEAQINNRLVAASGQISVRNKNNQLSLSYKNLRHWQYPYNRTNLQYLGLCSDDDYPISKNDVKKKLKESYGLIFREENDGKHKMLNAVQENQLNYYFEFMPFAKSVEEILCNLSWIPST</sequence>
<dbReference type="Proteomes" id="UP000218181">
    <property type="component" value="Unassembled WGS sequence"/>
</dbReference>
<proteinExistence type="predicted"/>
<dbReference type="STRING" id="1291764.GCA_001311235_03101"/>
<name>A0A2A5RI97_9LACT</name>
<comment type="caution">
    <text evidence="1">The sequence shown here is derived from an EMBL/GenBank/DDBJ whole genome shotgun (WGS) entry which is preliminary data.</text>
</comment>
<accession>A0A2A5RI97</accession>
<protein>
    <submittedName>
        <fullName evidence="1">Uncharacterized protein</fullName>
    </submittedName>
</protein>
<gene>
    <name evidence="1" type="ORF">RT41_GL000907</name>
</gene>
<evidence type="ECO:0000313" key="2">
    <source>
        <dbReference type="Proteomes" id="UP000218181"/>
    </source>
</evidence>